<protein>
    <submittedName>
        <fullName evidence="2">Uncharacterized protein</fullName>
    </submittedName>
</protein>
<gene>
    <name evidence="2" type="ORF">CTEN210_11125</name>
</gene>
<evidence type="ECO:0000313" key="3">
    <source>
        <dbReference type="Proteomes" id="UP001054902"/>
    </source>
</evidence>
<accession>A0AAD3H990</accession>
<dbReference type="AlphaFoldDB" id="A0AAD3H990"/>
<organism evidence="2 3">
    <name type="scientific">Chaetoceros tenuissimus</name>
    <dbReference type="NCBI Taxonomy" id="426638"/>
    <lineage>
        <taxon>Eukaryota</taxon>
        <taxon>Sar</taxon>
        <taxon>Stramenopiles</taxon>
        <taxon>Ochrophyta</taxon>
        <taxon>Bacillariophyta</taxon>
        <taxon>Coscinodiscophyceae</taxon>
        <taxon>Chaetocerotophycidae</taxon>
        <taxon>Chaetocerotales</taxon>
        <taxon>Chaetocerotaceae</taxon>
        <taxon>Chaetoceros</taxon>
    </lineage>
</organism>
<keyword evidence="3" id="KW-1185">Reference proteome</keyword>
<sequence>MDVFAESLRGDGISFAFFHHLWSRNKGQEKKENVEPNSPNVLENQIRLPDTVIFRLGQPLQWYFTSQRGGVVNILKKRKQNINVEKIEETFLRKAGCKSDKESFPKQKIIAYFIASPDGPNTAKETEDHDWSETCDIEYFDEEGLHQFLFHERKSRNGILQRFIDPSGCGTKNTQIRAICTPTLCVLERRKTKQNLNDTRYGLYERAVTFEGPEMYSTSLPIHGKALPTKLRNCCKKVLDDVACTISNRSRKAEYKGDIRMVLNLKIDSKDRVWILYSSSIRSITPKSSLLPDLQSSNIDEINSATLNIQDVVSFSSSIKLNENPNHDPNRSISNRRGYEDCPSCGKSCDSDNFHPVPFKTIISHFERVISLSDNIWPPSSNLIQNAGGVGFGTIDENRKGSLEEAKLIPPVIRHLHGNMKVGGYRRYRTDPLFLHRQCEMCESCFLSYANLSSTSFQITQPIAVDNDLTFAKRLDCREEVNNTKRETKLPRNKNTKVDEKKKGNLFRNLEVKVQTQSEVVLATENDHDASTFMPLSYDQIESYNNPLLHLLKKDVTKNKVKKEAVNPYLVPMNLVQPSSNHRKKERKNKEDSGQNVNVKDNLSDNRYFELTPEDIKLVQQITGELQSK</sequence>
<name>A0AAD3H990_9STRA</name>
<feature type="region of interest" description="Disordered" evidence="1">
    <location>
        <begin position="577"/>
        <end position="605"/>
    </location>
</feature>
<evidence type="ECO:0000256" key="1">
    <source>
        <dbReference type="SAM" id="MobiDB-lite"/>
    </source>
</evidence>
<dbReference type="EMBL" id="BLLK01000047">
    <property type="protein sequence ID" value="GFH54649.1"/>
    <property type="molecule type" value="Genomic_DNA"/>
</dbReference>
<proteinExistence type="predicted"/>
<dbReference type="Proteomes" id="UP001054902">
    <property type="component" value="Unassembled WGS sequence"/>
</dbReference>
<reference evidence="2 3" key="1">
    <citation type="journal article" date="2021" name="Sci. Rep.">
        <title>The genome of the diatom Chaetoceros tenuissimus carries an ancient integrated fragment of an extant virus.</title>
        <authorList>
            <person name="Hongo Y."/>
            <person name="Kimura K."/>
            <person name="Takaki Y."/>
            <person name="Yoshida Y."/>
            <person name="Baba S."/>
            <person name="Kobayashi G."/>
            <person name="Nagasaki K."/>
            <person name="Hano T."/>
            <person name="Tomaru Y."/>
        </authorList>
    </citation>
    <scope>NUCLEOTIDE SEQUENCE [LARGE SCALE GENOMIC DNA]</scope>
    <source>
        <strain evidence="2 3">NIES-3715</strain>
    </source>
</reference>
<evidence type="ECO:0000313" key="2">
    <source>
        <dbReference type="EMBL" id="GFH54649.1"/>
    </source>
</evidence>
<comment type="caution">
    <text evidence="2">The sequence shown here is derived from an EMBL/GenBank/DDBJ whole genome shotgun (WGS) entry which is preliminary data.</text>
</comment>